<comment type="catalytic activity">
    <reaction evidence="5">
        <text>a primary alcohol + NAD(+) = an aldehyde + NADH + H(+)</text>
        <dbReference type="Rhea" id="RHEA:10736"/>
        <dbReference type="ChEBI" id="CHEBI:15378"/>
        <dbReference type="ChEBI" id="CHEBI:15734"/>
        <dbReference type="ChEBI" id="CHEBI:17478"/>
        <dbReference type="ChEBI" id="CHEBI:57540"/>
        <dbReference type="ChEBI" id="CHEBI:57945"/>
        <dbReference type="EC" id="1.1.1.1"/>
    </reaction>
</comment>
<feature type="domain" description="Fe-containing alcohol dehydrogenase-like C-terminal" evidence="9">
    <location>
        <begin position="179"/>
        <end position="382"/>
    </location>
</feature>
<dbReference type="CDD" id="cd08180">
    <property type="entry name" value="PDD"/>
    <property type="match status" value="1"/>
</dbReference>
<comment type="catalytic activity">
    <reaction evidence="4">
        <text>a secondary alcohol + NAD(+) = a ketone + NADH + H(+)</text>
        <dbReference type="Rhea" id="RHEA:10740"/>
        <dbReference type="ChEBI" id="CHEBI:15378"/>
        <dbReference type="ChEBI" id="CHEBI:17087"/>
        <dbReference type="ChEBI" id="CHEBI:35681"/>
        <dbReference type="ChEBI" id="CHEBI:57540"/>
        <dbReference type="ChEBI" id="CHEBI:57945"/>
        <dbReference type="EC" id="1.1.1.1"/>
    </reaction>
</comment>
<dbReference type="FunFam" id="3.40.50.1970:FF:000003">
    <property type="entry name" value="Alcohol dehydrogenase, iron-containing"/>
    <property type="match status" value="1"/>
</dbReference>
<feature type="domain" description="Alcohol dehydrogenase iron-type/glycerol dehydrogenase GldA" evidence="8">
    <location>
        <begin position="18"/>
        <end position="168"/>
    </location>
</feature>
<gene>
    <name evidence="10" type="ordered locus">Rru_A0904</name>
</gene>
<evidence type="ECO:0000313" key="11">
    <source>
        <dbReference type="Proteomes" id="UP000001929"/>
    </source>
</evidence>
<dbReference type="Proteomes" id="UP000001929">
    <property type="component" value="Chromosome"/>
</dbReference>
<dbReference type="PATRIC" id="fig|269796.9.peg.960"/>
<dbReference type="EMBL" id="CP000230">
    <property type="protein sequence ID" value="ABC21705.1"/>
    <property type="molecule type" value="Genomic_DNA"/>
</dbReference>
<dbReference type="eggNOG" id="COG1454">
    <property type="taxonomic scope" value="Bacteria"/>
</dbReference>
<dbReference type="GO" id="GO:0046872">
    <property type="term" value="F:metal ion binding"/>
    <property type="evidence" value="ECO:0007669"/>
    <property type="project" value="InterPro"/>
</dbReference>
<accession>Q2RVZ0</accession>
<evidence type="ECO:0000259" key="9">
    <source>
        <dbReference type="Pfam" id="PF25137"/>
    </source>
</evidence>
<dbReference type="InterPro" id="IPR001670">
    <property type="entry name" value="ADH_Fe/GldA"/>
</dbReference>
<sequence length="386" mass="40706">MRERQAAMTGLQRFFLKTEIVFGPGMFDRLEAFRGQRIGIITDAFMVKSGMVDRVRAKLPPCEIKVFGEVVPEPPLQNIAQGARFLADFKPDAILALGGGSAIDAAKAILATLREMEPSRSIVMIAVPTTSGTGSEVTSYAIISEPERGIKHPLRSEEIIPDIALLDPELVMSVPPKVTADTGMDVITHALEAYVAREANDFSDAFAEKALALAFAHLPTAFANGNDVVARGALHNASCMAGIAFSAAGLGLNHGLAHAIGGRLHIPHGKINAMLLPLVIEYNAGTRGEFGPCLPAATRYAEVARRLGLEGPSVRAGVKSLAQAISRLNAQFGIPPTLRALGVDLDEVARYGAAMVQGTLADSCTASNPRKPTPDDVAELIGAVTG</sequence>
<dbReference type="PANTHER" id="PTHR11496">
    <property type="entry name" value="ALCOHOL DEHYDROGENASE"/>
    <property type="match status" value="1"/>
</dbReference>
<evidence type="ECO:0000313" key="10">
    <source>
        <dbReference type="EMBL" id="ABC21705.1"/>
    </source>
</evidence>
<dbReference type="FunFam" id="1.20.1090.10:FF:000001">
    <property type="entry name" value="Aldehyde-alcohol dehydrogenase"/>
    <property type="match status" value="1"/>
</dbReference>
<dbReference type="HOGENOM" id="CLU_007207_0_0_5"/>
<dbReference type="Gene3D" id="3.40.50.1970">
    <property type="match status" value="1"/>
</dbReference>
<name>Q2RVZ0_RHORT</name>
<evidence type="ECO:0000256" key="7">
    <source>
        <dbReference type="ARBA" id="ARBA00076680"/>
    </source>
</evidence>
<dbReference type="STRING" id="269796.Rru_A0904"/>
<evidence type="ECO:0000256" key="6">
    <source>
        <dbReference type="ARBA" id="ARBA00074848"/>
    </source>
</evidence>
<proteinExistence type="inferred from homology"/>
<reference evidence="10 11" key="1">
    <citation type="journal article" date="2011" name="Stand. Genomic Sci.">
        <title>Complete genome sequence of Rhodospirillum rubrum type strain (S1).</title>
        <authorList>
            <person name="Munk A.C."/>
            <person name="Copeland A."/>
            <person name="Lucas S."/>
            <person name="Lapidus A."/>
            <person name="Del Rio T.G."/>
            <person name="Barry K."/>
            <person name="Detter J.C."/>
            <person name="Hammon N."/>
            <person name="Israni S."/>
            <person name="Pitluck S."/>
            <person name="Brettin T."/>
            <person name="Bruce D."/>
            <person name="Han C."/>
            <person name="Tapia R."/>
            <person name="Gilna P."/>
            <person name="Schmutz J."/>
            <person name="Larimer F."/>
            <person name="Land M."/>
            <person name="Kyrpides N.C."/>
            <person name="Mavromatis K."/>
            <person name="Richardson P."/>
            <person name="Rohde M."/>
            <person name="Goker M."/>
            <person name="Klenk H.P."/>
            <person name="Zhang Y."/>
            <person name="Roberts G.P."/>
            <person name="Reslewic S."/>
            <person name="Schwartz D.C."/>
        </authorList>
    </citation>
    <scope>NUCLEOTIDE SEQUENCE [LARGE SCALE GENOMIC DNA]</scope>
    <source>
        <strain evidence="11">ATCC 11170 / ATH 1.1.1 / DSM 467 / LMG 4362 / NCIMB 8255 / S1</strain>
    </source>
</reference>
<organism evidence="10 11">
    <name type="scientific">Rhodospirillum rubrum (strain ATCC 11170 / ATH 1.1.1 / DSM 467 / LMG 4362 / NCIMB 8255 / S1)</name>
    <dbReference type="NCBI Taxonomy" id="269796"/>
    <lineage>
        <taxon>Bacteria</taxon>
        <taxon>Pseudomonadati</taxon>
        <taxon>Pseudomonadota</taxon>
        <taxon>Alphaproteobacteria</taxon>
        <taxon>Rhodospirillales</taxon>
        <taxon>Rhodospirillaceae</taxon>
        <taxon>Rhodospirillum</taxon>
    </lineage>
</organism>
<keyword evidence="11" id="KW-1185">Reference proteome</keyword>
<evidence type="ECO:0000256" key="4">
    <source>
        <dbReference type="ARBA" id="ARBA00049164"/>
    </source>
</evidence>
<evidence type="ECO:0000256" key="2">
    <source>
        <dbReference type="ARBA" id="ARBA00007358"/>
    </source>
</evidence>
<dbReference type="Pfam" id="PF25137">
    <property type="entry name" value="ADH_Fe_C"/>
    <property type="match status" value="1"/>
</dbReference>
<dbReference type="AlphaFoldDB" id="Q2RVZ0"/>
<dbReference type="PhylomeDB" id="Q2RVZ0"/>
<dbReference type="InterPro" id="IPR039697">
    <property type="entry name" value="Alcohol_dehydrogenase_Fe"/>
</dbReference>
<evidence type="ECO:0000256" key="5">
    <source>
        <dbReference type="ARBA" id="ARBA00049243"/>
    </source>
</evidence>
<protein>
    <recommendedName>
        <fullName evidence="6">Alcohol dehydrogenase 2</fullName>
    </recommendedName>
    <alternativeName>
        <fullName evidence="7">Alcohol dehydrogenase II</fullName>
    </alternativeName>
</protein>
<dbReference type="SUPFAM" id="SSF56796">
    <property type="entry name" value="Dehydroquinate synthase-like"/>
    <property type="match status" value="1"/>
</dbReference>
<evidence type="ECO:0000256" key="3">
    <source>
        <dbReference type="ARBA" id="ARBA00023002"/>
    </source>
</evidence>
<dbReference type="PROSITE" id="PS00913">
    <property type="entry name" value="ADH_IRON_1"/>
    <property type="match status" value="1"/>
</dbReference>
<keyword evidence="3 10" id="KW-0560">Oxidoreductase</keyword>
<dbReference type="Gene3D" id="1.20.1090.10">
    <property type="entry name" value="Dehydroquinate synthase-like - alpha domain"/>
    <property type="match status" value="1"/>
</dbReference>
<comment type="cofactor">
    <cofactor evidence="1">
        <name>Fe cation</name>
        <dbReference type="ChEBI" id="CHEBI:24875"/>
    </cofactor>
</comment>
<dbReference type="KEGG" id="rru:Rru_A0904"/>
<dbReference type="PANTHER" id="PTHR11496:SF83">
    <property type="entry name" value="HYDROXYACID-OXOACID TRANSHYDROGENASE, MITOCHONDRIAL"/>
    <property type="match status" value="1"/>
</dbReference>
<evidence type="ECO:0000256" key="1">
    <source>
        <dbReference type="ARBA" id="ARBA00001962"/>
    </source>
</evidence>
<comment type="similarity">
    <text evidence="2">Belongs to the iron-containing alcohol dehydrogenase family.</text>
</comment>
<dbReference type="GO" id="GO:0004022">
    <property type="term" value="F:alcohol dehydrogenase (NAD+) activity"/>
    <property type="evidence" value="ECO:0007669"/>
    <property type="project" value="UniProtKB-EC"/>
</dbReference>
<evidence type="ECO:0000259" key="8">
    <source>
        <dbReference type="Pfam" id="PF00465"/>
    </source>
</evidence>
<dbReference type="Pfam" id="PF00465">
    <property type="entry name" value="Fe-ADH"/>
    <property type="match status" value="1"/>
</dbReference>
<dbReference type="InterPro" id="IPR018211">
    <property type="entry name" value="ADH_Fe_CS"/>
</dbReference>
<dbReference type="EnsemblBacteria" id="ABC21705">
    <property type="protein sequence ID" value="ABC21705"/>
    <property type="gene ID" value="Rru_A0904"/>
</dbReference>
<dbReference type="InterPro" id="IPR056798">
    <property type="entry name" value="ADH_Fe_C"/>
</dbReference>